<evidence type="ECO:0000313" key="2">
    <source>
        <dbReference type="EMBL" id="KAJ1201792.1"/>
    </source>
</evidence>
<evidence type="ECO:0000256" key="1">
    <source>
        <dbReference type="SAM" id="MobiDB-lite"/>
    </source>
</evidence>
<accession>A0AAV7VM21</accession>
<dbReference type="Proteomes" id="UP001066276">
    <property type="component" value="Chromosome 2_1"/>
</dbReference>
<feature type="region of interest" description="Disordered" evidence="1">
    <location>
        <begin position="30"/>
        <end position="70"/>
    </location>
</feature>
<feature type="compositionally biased region" description="Basic residues" evidence="1">
    <location>
        <begin position="43"/>
        <end position="56"/>
    </location>
</feature>
<reference evidence="2" key="1">
    <citation type="journal article" date="2022" name="bioRxiv">
        <title>Sequencing and chromosome-scale assembly of the giantPleurodeles waltlgenome.</title>
        <authorList>
            <person name="Brown T."/>
            <person name="Elewa A."/>
            <person name="Iarovenko S."/>
            <person name="Subramanian E."/>
            <person name="Araus A.J."/>
            <person name="Petzold A."/>
            <person name="Susuki M."/>
            <person name="Suzuki K.-i.T."/>
            <person name="Hayashi T."/>
            <person name="Toyoda A."/>
            <person name="Oliveira C."/>
            <person name="Osipova E."/>
            <person name="Leigh N.D."/>
            <person name="Simon A."/>
            <person name="Yun M.H."/>
        </authorList>
    </citation>
    <scope>NUCLEOTIDE SEQUENCE</scope>
    <source>
        <strain evidence="2">20211129_DDA</strain>
        <tissue evidence="2">Liver</tissue>
    </source>
</reference>
<evidence type="ECO:0000313" key="3">
    <source>
        <dbReference type="Proteomes" id="UP001066276"/>
    </source>
</evidence>
<name>A0AAV7VM21_PLEWA</name>
<sequence>MLFPGRLRVVAPTGTEFFSTSEEAWAWLETHSAPDPNTNLQRSKNRQRPRSRRGQTAHRVGPPTPDEVQEERQWVMAEDLGLRCGFTSEFTERGWTFGLRQRDCDLYSIERNSTYDHSWNS</sequence>
<protein>
    <submittedName>
        <fullName evidence="2">Uncharacterized protein</fullName>
    </submittedName>
</protein>
<dbReference type="AlphaFoldDB" id="A0AAV7VM21"/>
<gene>
    <name evidence="2" type="ORF">NDU88_005598</name>
</gene>
<comment type="caution">
    <text evidence="2">The sequence shown here is derived from an EMBL/GenBank/DDBJ whole genome shotgun (WGS) entry which is preliminary data.</text>
</comment>
<organism evidence="2 3">
    <name type="scientific">Pleurodeles waltl</name>
    <name type="common">Iberian ribbed newt</name>
    <dbReference type="NCBI Taxonomy" id="8319"/>
    <lineage>
        <taxon>Eukaryota</taxon>
        <taxon>Metazoa</taxon>
        <taxon>Chordata</taxon>
        <taxon>Craniata</taxon>
        <taxon>Vertebrata</taxon>
        <taxon>Euteleostomi</taxon>
        <taxon>Amphibia</taxon>
        <taxon>Batrachia</taxon>
        <taxon>Caudata</taxon>
        <taxon>Salamandroidea</taxon>
        <taxon>Salamandridae</taxon>
        <taxon>Pleurodelinae</taxon>
        <taxon>Pleurodeles</taxon>
    </lineage>
</organism>
<proteinExistence type="predicted"/>
<keyword evidence="3" id="KW-1185">Reference proteome</keyword>
<dbReference type="EMBL" id="JANPWB010000003">
    <property type="protein sequence ID" value="KAJ1201792.1"/>
    <property type="molecule type" value="Genomic_DNA"/>
</dbReference>